<feature type="transmembrane region" description="Helical" evidence="1">
    <location>
        <begin position="112"/>
        <end position="134"/>
    </location>
</feature>
<keyword evidence="3" id="KW-1185">Reference proteome</keyword>
<reference evidence="2 3" key="1">
    <citation type="journal article" date="2023" name="Commun. Biol.">
        <title>Genome analysis of Parmales, the sister group of diatoms, reveals the evolutionary specialization of diatoms from phago-mixotrophs to photoautotrophs.</title>
        <authorList>
            <person name="Ban H."/>
            <person name="Sato S."/>
            <person name="Yoshikawa S."/>
            <person name="Yamada K."/>
            <person name="Nakamura Y."/>
            <person name="Ichinomiya M."/>
            <person name="Sato N."/>
            <person name="Blanc-Mathieu R."/>
            <person name="Endo H."/>
            <person name="Kuwata A."/>
            <person name="Ogata H."/>
        </authorList>
    </citation>
    <scope>NUCLEOTIDE SEQUENCE [LARGE SCALE GENOMIC DNA]</scope>
</reference>
<dbReference type="EMBL" id="BRYB01001690">
    <property type="protein sequence ID" value="GMI31223.1"/>
    <property type="molecule type" value="Genomic_DNA"/>
</dbReference>
<feature type="transmembrane region" description="Helical" evidence="1">
    <location>
        <begin position="303"/>
        <end position="323"/>
    </location>
</feature>
<feature type="transmembrane region" description="Helical" evidence="1">
    <location>
        <begin position="410"/>
        <end position="433"/>
    </location>
</feature>
<evidence type="ECO:0008006" key="4">
    <source>
        <dbReference type="Google" id="ProtNLM"/>
    </source>
</evidence>
<feature type="transmembrane region" description="Helical" evidence="1">
    <location>
        <begin position="373"/>
        <end position="398"/>
    </location>
</feature>
<dbReference type="InterPro" id="IPR036259">
    <property type="entry name" value="MFS_trans_sf"/>
</dbReference>
<evidence type="ECO:0000313" key="2">
    <source>
        <dbReference type="EMBL" id="GMI31223.1"/>
    </source>
</evidence>
<feature type="transmembrane region" description="Helical" evidence="1">
    <location>
        <begin position="72"/>
        <end position="91"/>
    </location>
</feature>
<keyword evidence="1" id="KW-1133">Transmembrane helix</keyword>
<dbReference type="PANTHER" id="PTHR23547">
    <property type="entry name" value="MAJOR FACILITATOR SUPERFAMILY DOMAIN, GENERAL SUBSTRATE TRANSPORTER"/>
    <property type="match status" value="1"/>
</dbReference>
<dbReference type="SUPFAM" id="SSF103473">
    <property type="entry name" value="MFS general substrate transporter"/>
    <property type="match status" value="1"/>
</dbReference>
<keyword evidence="1" id="KW-0812">Transmembrane</keyword>
<protein>
    <recommendedName>
        <fullName evidence="4">MFS transporter</fullName>
    </recommendedName>
</protein>
<feature type="transmembrane region" description="Helical" evidence="1">
    <location>
        <begin position="140"/>
        <end position="164"/>
    </location>
</feature>
<feature type="transmembrane region" description="Helical" evidence="1">
    <location>
        <begin position="335"/>
        <end position="361"/>
    </location>
</feature>
<dbReference type="InterPro" id="IPR047769">
    <property type="entry name" value="MFS_ArsJ"/>
</dbReference>
<name>A0ABQ6MRW9_9STRA</name>
<proteinExistence type="predicted"/>
<dbReference type="Gene3D" id="1.20.1250.20">
    <property type="entry name" value="MFS general substrate transporter like domains"/>
    <property type="match status" value="1"/>
</dbReference>
<comment type="caution">
    <text evidence="2">The sequence shown here is derived from an EMBL/GenBank/DDBJ whole genome shotgun (WGS) entry which is preliminary data.</text>
</comment>
<feature type="transmembrane region" description="Helical" evidence="1">
    <location>
        <begin position="47"/>
        <end position="66"/>
    </location>
</feature>
<dbReference type="Proteomes" id="UP001165060">
    <property type="component" value="Unassembled WGS sequence"/>
</dbReference>
<dbReference type="PANTHER" id="PTHR23547:SF1">
    <property type="entry name" value="MAJOR FACILITATOR SUPERFAMILY MFS_1"/>
    <property type="match status" value="1"/>
</dbReference>
<gene>
    <name evidence="2" type="ORF">TeGR_g3050</name>
</gene>
<evidence type="ECO:0000313" key="3">
    <source>
        <dbReference type="Proteomes" id="UP001165060"/>
    </source>
</evidence>
<organism evidence="2 3">
    <name type="scientific">Tetraparma gracilis</name>
    <dbReference type="NCBI Taxonomy" id="2962635"/>
    <lineage>
        <taxon>Eukaryota</taxon>
        <taxon>Sar</taxon>
        <taxon>Stramenopiles</taxon>
        <taxon>Ochrophyta</taxon>
        <taxon>Bolidophyceae</taxon>
        <taxon>Parmales</taxon>
        <taxon>Triparmaceae</taxon>
        <taxon>Tetraparma</taxon>
    </lineage>
</organism>
<accession>A0ABQ6MRW9</accession>
<keyword evidence="1" id="KW-0472">Membrane</keyword>
<sequence length="473" mass="49696">MIVLFHAYNRGFSAIEVAVMFSLYELAGVVTNLLAGVAGARWGIRSTLITGLGLQVFSYGLLFAWSDGWSKAGAIAYVTVASMFGGIAKDLTKLGGKTVTKLVTKDGQDTRLFKMVSLLTGMKNSLKGVGYFAGAALLDVNYYLALSAMLGLVVLAIPFAVLGLSDGLGTAKKSNATLRQALSLSNPNLNWLSLARLFLFASRDFWFEVPLPFYLRSPSCASLGPAFPCAADPDCAGGAFCGASGSCENLNVGGGCGGPGLSRLLVGTFLALYIIVYGQVQSWTPQLVTSPLGQTPPNKRTEIMWGLVNCAPTLVLAVALSKAPAFLDEDQPSMLAWLIAGIAVFAVIFAINSSIHSFLVVKYSPRDKVAVSVGFYYMSNAMGRLMGTMGSGLLYTYVGDYVGAYAGSDATAGLAACMIAGTVSSLLAALITVKIDDEEGGLRCGRIVCYKEEGEEEFAERGGAAAVVDDSQL</sequence>
<evidence type="ECO:0000256" key="1">
    <source>
        <dbReference type="SAM" id="Phobius"/>
    </source>
</evidence>
<feature type="transmembrane region" description="Helical" evidence="1">
    <location>
        <begin position="12"/>
        <end position="35"/>
    </location>
</feature>